<dbReference type="Pfam" id="PF04969">
    <property type="entry name" value="CS"/>
    <property type="match status" value="1"/>
</dbReference>
<dbReference type="GO" id="GO:0005737">
    <property type="term" value="C:cytoplasm"/>
    <property type="evidence" value="ECO:0007669"/>
    <property type="project" value="UniProtKB-SubCell"/>
</dbReference>
<dbReference type="eggNOG" id="KOG3260">
    <property type="taxonomic scope" value="Eukaryota"/>
</dbReference>
<dbReference type="GO" id="GO:0015631">
    <property type="term" value="F:tubulin binding"/>
    <property type="evidence" value="ECO:0007669"/>
    <property type="project" value="InterPro"/>
</dbReference>
<evidence type="ECO:0000256" key="6">
    <source>
        <dbReference type="ARBA" id="ARBA00022786"/>
    </source>
</evidence>
<dbReference type="InterPro" id="IPR037893">
    <property type="entry name" value="CS_CacyBP"/>
</dbReference>
<evidence type="ECO:0000256" key="5">
    <source>
        <dbReference type="ARBA" id="ARBA00022553"/>
    </source>
</evidence>
<evidence type="ECO:0000256" key="9">
    <source>
        <dbReference type="ARBA" id="ARBA00025145"/>
    </source>
</evidence>
<dbReference type="AlphaFoldDB" id="A0A1I8M6C9"/>
<gene>
    <name evidence="13" type="primary">101888658</name>
</gene>
<evidence type="ECO:0000256" key="8">
    <source>
        <dbReference type="ARBA" id="ARBA00023242"/>
    </source>
</evidence>
<evidence type="ECO:0000256" key="10">
    <source>
        <dbReference type="SAM" id="Coils"/>
    </source>
</evidence>
<keyword evidence="7" id="KW-0007">Acetylation</keyword>
<dbReference type="InterPro" id="IPR008978">
    <property type="entry name" value="HSP20-like_chaperone"/>
</dbReference>
<dbReference type="CDD" id="cd06468">
    <property type="entry name" value="p23_CacyBP"/>
    <property type="match status" value="1"/>
</dbReference>
<evidence type="ECO:0000256" key="3">
    <source>
        <dbReference type="ARBA" id="ARBA00015702"/>
    </source>
</evidence>
<dbReference type="Gene3D" id="2.60.40.790">
    <property type="match status" value="1"/>
</dbReference>
<keyword evidence="8" id="KW-0539">Nucleus</keyword>
<protein>
    <recommendedName>
        <fullName evidence="3">Calcyclin-binding protein</fullName>
    </recommendedName>
</protein>
<evidence type="ECO:0000259" key="11">
    <source>
        <dbReference type="PROSITE" id="PS51048"/>
    </source>
</evidence>
<keyword evidence="10" id="KW-0175">Coiled coil</keyword>
<feature type="domain" description="SGS" evidence="11">
    <location>
        <begin position="142"/>
        <end position="226"/>
    </location>
</feature>
<dbReference type="GO" id="GO:0044548">
    <property type="term" value="F:S100 protein binding"/>
    <property type="evidence" value="ECO:0007669"/>
    <property type="project" value="InterPro"/>
</dbReference>
<evidence type="ECO:0000313" key="13">
    <source>
        <dbReference type="EnsemblMetazoa" id="MDOA001686-PA"/>
    </source>
</evidence>
<feature type="coiled-coil region" evidence="10">
    <location>
        <begin position="4"/>
        <end position="54"/>
    </location>
</feature>
<name>A0A1I8M6C9_MUSDO</name>
<dbReference type="PROSITE" id="PS51203">
    <property type="entry name" value="CS"/>
    <property type="match status" value="1"/>
</dbReference>
<dbReference type="GO" id="GO:0007507">
    <property type="term" value="P:heart development"/>
    <property type="evidence" value="ECO:0007669"/>
    <property type="project" value="TreeGrafter"/>
</dbReference>
<dbReference type="InterPro" id="IPR007052">
    <property type="entry name" value="CS_dom"/>
</dbReference>
<dbReference type="SUPFAM" id="SSF49764">
    <property type="entry name" value="HSP20-like chaperones"/>
    <property type="match status" value="1"/>
</dbReference>
<dbReference type="InterPro" id="IPR037201">
    <property type="entry name" value="CacyBP_N"/>
</dbReference>
<dbReference type="PANTHER" id="PTHR13164:SF3">
    <property type="entry name" value="CALCYCLIN-BINDING PROTEIN"/>
    <property type="match status" value="1"/>
</dbReference>
<dbReference type="GO" id="GO:0031625">
    <property type="term" value="F:ubiquitin protein ligase binding"/>
    <property type="evidence" value="ECO:0007669"/>
    <property type="project" value="InterPro"/>
</dbReference>
<organism evidence="13">
    <name type="scientific">Musca domestica</name>
    <name type="common">House fly</name>
    <dbReference type="NCBI Taxonomy" id="7370"/>
    <lineage>
        <taxon>Eukaryota</taxon>
        <taxon>Metazoa</taxon>
        <taxon>Ecdysozoa</taxon>
        <taxon>Arthropoda</taxon>
        <taxon>Hexapoda</taxon>
        <taxon>Insecta</taxon>
        <taxon>Pterygota</taxon>
        <taxon>Neoptera</taxon>
        <taxon>Endopterygota</taxon>
        <taxon>Diptera</taxon>
        <taxon>Brachycera</taxon>
        <taxon>Muscomorpha</taxon>
        <taxon>Muscoidea</taxon>
        <taxon>Muscidae</taxon>
        <taxon>Musca</taxon>
    </lineage>
</organism>
<keyword evidence="4" id="KW-0963">Cytoplasm</keyword>
<evidence type="ECO:0000256" key="7">
    <source>
        <dbReference type="ARBA" id="ARBA00022990"/>
    </source>
</evidence>
<dbReference type="SUPFAM" id="SSF140106">
    <property type="entry name" value="Calcyclin-binding protein-like"/>
    <property type="match status" value="1"/>
</dbReference>
<proteinExistence type="predicted"/>
<dbReference type="PANTHER" id="PTHR13164">
    <property type="entry name" value="CALICYLIN BINDING PROTEIN"/>
    <property type="match status" value="1"/>
</dbReference>
<comment type="function">
    <text evidence="9">May be involved in calcium-dependent ubiquitination and subsequent proteasomal degradation of target proteins. Probably serves as a molecular bridge in ubiquitin E3 complexes. Participates in the ubiquitin-mediated degradation of beta-catenin (CTNNB1).</text>
</comment>
<dbReference type="EnsemblMetazoa" id="MDOA001686-RA">
    <property type="protein sequence ID" value="MDOA001686-PA"/>
    <property type="gene ID" value="MDOA001686"/>
</dbReference>
<dbReference type="Gene3D" id="4.10.860.10">
    <property type="entry name" value="UVR domain"/>
    <property type="match status" value="1"/>
</dbReference>
<dbReference type="GO" id="GO:0005634">
    <property type="term" value="C:nucleus"/>
    <property type="evidence" value="ECO:0007669"/>
    <property type="project" value="UniProtKB-SubCell"/>
</dbReference>
<evidence type="ECO:0000256" key="1">
    <source>
        <dbReference type="ARBA" id="ARBA00004123"/>
    </source>
</evidence>
<dbReference type="STRING" id="7370.A0A1I8M6C9"/>
<sequence length="226" mass="25985">MSTAEELRKDSEEFSKLLAEATRKRVKDALVKAKAELDREIVNLEMKEKQAAERKEAGPKRFYVELNEYGWDQSEKFVKLFVTLEGVQNIDESDVVVNFTENSMNLNVNNFNGKDYVLVVNNLLHPIDIPKSYRKVKTGMVVVYLKKKLEGKHWACLTSIEKRLKDQSDAELKQCSENPSDALVNIMKKMYNQGDSKTKQMIAKAWTESQEKVHKGEYNPMEASLS</sequence>
<dbReference type="InterPro" id="IPR007699">
    <property type="entry name" value="SGS_dom"/>
</dbReference>
<evidence type="ECO:0000256" key="4">
    <source>
        <dbReference type="ARBA" id="ARBA00022490"/>
    </source>
</evidence>
<feature type="domain" description="CS" evidence="12">
    <location>
        <begin position="64"/>
        <end position="158"/>
    </location>
</feature>
<evidence type="ECO:0000256" key="2">
    <source>
        <dbReference type="ARBA" id="ARBA00004496"/>
    </source>
</evidence>
<dbReference type="VEuPathDB" id="VectorBase:MDOA001686"/>
<dbReference type="InterPro" id="IPR015120">
    <property type="entry name" value="Siah-Interact_N"/>
</dbReference>
<dbReference type="InterPro" id="IPR052289">
    <property type="entry name" value="Calcyclin-binding_UBL-bridge"/>
</dbReference>
<dbReference type="Pfam" id="PF09032">
    <property type="entry name" value="Siah-Interact_N"/>
    <property type="match status" value="1"/>
</dbReference>
<reference evidence="13" key="1">
    <citation type="submission" date="2021-01" db="UniProtKB">
        <authorList>
            <consortium name="EnsemblMetazoa"/>
        </authorList>
    </citation>
    <scope>IDENTIFICATION</scope>
    <source>
        <strain evidence="13">Aabys</strain>
    </source>
</reference>
<dbReference type="FunFam" id="2.60.40.790:FF:000006">
    <property type="entry name" value="calcyclin-binding protein-like"/>
    <property type="match status" value="1"/>
</dbReference>
<keyword evidence="6" id="KW-0833">Ubl conjugation pathway</keyword>
<accession>A0A1I8M6C9</accession>
<evidence type="ECO:0000259" key="12">
    <source>
        <dbReference type="PROSITE" id="PS51203"/>
    </source>
</evidence>
<dbReference type="PROSITE" id="PS51048">
    <property type="entry name" value="SGS"/>
    <property type="match status" value="1"/>
</dbReference>
<comment type="subcellular location">
    <subcellularLocation>
        <location evidence="2">Cytoplasm</location>
    </subcellularLocation>
    <subcellularLocation>
        <location evidence="1">Nucleus</location>
    </subcellularLocation>
</comment>
<keyword evidence="5" id="KW-0597">Phosphoprotein</keyword>